<keyword evidence="8 10" id="KW-0975">Bacterial flagellum</keyword>
<dbReference type="OrthoDB" id="9797790at2"/>
<dbReference type="Pfam" id="PF01311">
    <property type="entry name" value="Bac_export_1"/>
    <property type="match status" value="1"/>
</dbReference>
<name>A0A1V3NMC1_9GAMM</name>
<keyword evidence="4 10" id="KW-1003">Cell membrane</keyword>
<evidence type="ECO:0000256" key="9">
    <source>
        <dbReference type="NCBIfam" id="TIGR01400"/>
    </source>
</evidence>
<evidence type="ECO:0000256" key="4">
    <source>
        <dbReference type="ARBA" id="ARBA00022475"/>
    </source>
</evidence>
<dbReference type="PANTHER" id="PTHR30065:SF8">
    <property type="entry name" value="FLAGELLAR BIOSYNTHETIC PROTEIN FLIR"/>
    <property type="match status" value="1"/>
</dbReference>
<keyword evidence="12" id="KW-1185">Reference proteome</keyword>
<reference evidence="11 12" key="1">
    <citation type="submission" date="2017-02" db="EMBL/GenBank/DDBJ databases">
        <title>Genomic diversity within the haloalkaliphilic genus Thioalkalivibrio.</title>
        <authorList>
            <person name="Ahn A.-C."/>
            <person name="Meier-Kolthoff J."/>
            <person name="Overmars L."/>
            <person name="Richter M."/>
            <person name="Woyke T."/>
            <person name="Sorokin D.Y."/>
            <person name="Muyzer G."/>
        </authorList>
    </citation>
    <scope>NUCLEOTIDE SEQUENCE [LARGE SCALE GENOMIC DNA]</scope>
    <source>
        <strain evidence="11 12">ALJD</strain>
    </source>
</reference>
<feature type="transmembrane region" description="Helical" evidence="10">
    <location>
        <begin position="39"/>
        <end position="57"/>
    </location>
</feature>
<dbReference type="GO" id="GO:0044780">
    <property type="term" value="P:bacterial-type flagellum assembly"/>
    <property type="evidence" value="ECO:0007669"/>
    <property type="project" value="UniProtKB-UniRule"/>
</dbReference>
<evidence type="ECO:0000256" key="3">
    <source>
        <dbReference type="ARBA" id="ARBA00021717"/>
    </source>
</evidence>
<dbReference type="InterPro" id="IPR002010">
    <property type="entry name" value="T3SS_IM_R"/>
</dbReference>
<evidence type="ECO:0000256" key="5">
    <source>
        <dbReference type="ARBA" id="ARBA00022692"/>
    </source>
</evidence>
<dbReference type="NCBIfam" id="TIGR01400">
    <property type="entry name" value="fliR"/>
    <property type="match status" value="1"/>
</dbReference>
<protein>
    <recommendedName>
        <fullName evidence="3 9">Flagellar biosynthetic protein FliR</fullName>
    </recommendedName>
</protein>
<feature type="transmembrane region" description="Helical" evidence="10">
    <location>
        <begin position="211"/>
        <end position="237"/>
    </location>
</feature>
<dbReference type="GO" id="GO:0006605">
    <property type="term" value="P:protein targeting"/>
    <property type="evidence" value="ECO:0007669"/>
    <property type="project" value="UniProtKB-UniRule"/>
</dbReference>
<proteinExistence type="inferred from homology"/>
<evidence type="ECO:0000256" key="1">
    <source>
        <dbReference type="ARBA" id="ARBA00002578"/>
    </source>
</evidence>
<dbReference type="AlphaFoldDB" id="A0A1V3NMC1"/>
<gene>
    <name evidence="11" type="ORF">B1C78_05185</name>
</gene>
<dbReference type="GO" id="GO:0005886">
    <property type="term" value="C:plasma membrane"/>
    <property type="evidence" value="ECO:0007669"/>
    <property type="project" value="UniProtKB-SubCell"/>
</dbReference>
<dbReference type="RefSeq" id="WP_077278078.1">
    <property type="nucleotide sequence ID" value="NZ_MVBK01000029.1"/>
</dbReference>
<keyword evidence="11" id="KW-0282">Flagellum</keyword>
<dbReference type="Proteomes" id="UP000189462">
    <property type="component" value="Unassembled WGS sequence"/>
</dbReference>
<keyword evidence="11" id="KW-0966">Cell projection</keyword>
<evidence type="ECO:0000313" key="11">
    <source>
        <dbReference type="EMBL" id="OOG26200.1"/>
    </source>
</evidence>
<dbReference type="EMBL" id="MVBK01000029">
    <property type="protein sequence ID" value="OOG26200.1"/>
    <property type="molecule type" value="Genomic_DNA"/>
</dbReference>
<organism evidence="11 12">
    <name type="scientific">Thioalkalivibrio denitrificans</name>
    <dbReference type="NCBI Taxonomy" id="108003"/>
    <lineage>
        <taxon>Bacteria</taxon>
        <taxon>Pseudomonadati</taxon>
        <taxon>Pseudomonadota</taxon>
        <taxon>Gammaproteobacteria</taxon>
        <taxon>Chromatiales</taxon>
        <taxon>Ectothiorhodospiraceae</taxon>
        <taxon>Thioalkalivibrio</taxon>
    </lineage>
</organism>
<feature type="transmembrane region" description="Helical" evidence="10">
    <location>
        <begin position="69"/>
        <end position="88"/>
    </location>
</feature>
<feature type="transmembrane region" description="Helical" evidence="10">
    <location>
        <begin position="179"/>
        <end position="199"/>
    </location>
</feature>
<keyword evidence="7 10" id="KW-0472">Membrane</keyword>
<comment type="subcellular location">
    <subcellularLocation>
        <location evidence="10">Cell membrane</location>
        <topology evidence="10">Multi-pass membrane protein</topology>
    </subcellularLocation>
    <subcellularLocation>
        <location evidence="10">Bacterial flagellum basal body</location>
    </subcellularLocation>
</comment>
<evidence type="ECO:0000256" key="7">
    <source>
        <dbReference type="ARBA" id="ARBA00023136"/>
    </source>
</evidence>
<sequence length="256" mass="27183">MYFTTAEITAWVGALLWPFLRISAMLIAAPLFGAGTVSVRIRVGLAFILALVVAPLIPTPPAVEPLSLAGLAIAVQQVVIGASIGFILQMVFSALTQAGESIALSMGLGFASMVDPQQGVQVPVVSTYFVIMATLMFLALNGHVAIIELTLQSFYTMPIAVDGLARADLWALVSWGSTMFVYGLLVAMPAVASMLLVNLSMGVITRAAPQLNIFAVGFPMMIMLGFILLMVTIPVLMPQFTELLANAFELMGRITS</sequence>
<keyword evidence="6 10" id="KW-1133">Transmembrane helix</keyword>
<dbReference type="PANTHER" id="PTHR30065">
    <property type="entry name" value="FLAGELLAR BIOSYNTHETIC PROTEIN FLIR"/>
    <property type="match status" value="1"/>
</dbReference>
<dbReference type="PRINTS" id="PR00953">
    <property type="entry name" value="TYPE3IMRPROT"/>
</dbReference>
<keyword evidence="11" id="KW-0969">Cilium</keyword>
<comment type="caution">
    <text evidence="11">The sequence shown here is derived from an EMBL/GenBank/DDBJ whole genome shotgun (WGS) entry which is preliminary data.</text>
</comment>
<evidence type="ECO:0000256" key="10">
    <source>
        <dbReference type="RuleBase" id="RU362071"/>
    </source>
</evidence>
<dbReference type="InterPro" id="IPR006303">
    <property type="entry name" value="FliR"/>
</dbReference>
<evidence type="ECO:0000313" key="12">
    <source>
        <dbReference type="Proteomes" id="UP000189462"/>
    </source>
</evidence>
<evidence type="ECO:0000256" key="2">
    <source>
        <dbReference type="ARBA" id="ARBA00009772"/>
    </source>
</evidence>
<evidence type="ECO:0000256" key="6">
    <source>
        <dbReference type="ARBA" id="ARBA00022989"/>
    </source>
</evidence>
<comment type="function">
    <text evidence="1 10">Role in flagellar biosynthesis.</text>
</comment>
<dbReference type="GO" id="GO:0009425">
    <property type="term" value="C:bacterial-type flagellum basal body"/>
    <property type="evidence" value="ECO:0007669"/>
    <property type="project" value="UniProtKB-SubCell"/>
</dbReference>
<comment type="similarity">
    <text evidence="2 10">Belongs to the FliR/MopE/SpaR family.</text>
</comment>
<evidence type="ECO:0000256" key="8">
    <source>
        <dbReference type="ARBA" id="ARBA00023143"/>
    </source>
</evidence>
<feature type="transmembrane region" description="Helical" evidence="10">
    <location>
        <begin position="126"/>
        <end position="147"/>
    </location>
</feature>
<keyword evidence="5 10" id="KW-0812">Transmembrane</keyword>
<dbReference type="STRING" id="108003.B1C78_05185"/>
<accession>A0A1V3NMC1</accession>
<feature type="transmembrane region" description="Helical" evidence="10">
    <location>
        <begin position="12"/>
        <end position="32"/>
    </location>
</feature>